<evidence type="ECO:0000313" key="4">
    <source>
        <dbReference type="EMBL" id="KTQ85109.1"/>
    </source>
</evidence>
<accession>A0A175R4R2</accession>
<dbReference type="InterPro" id="IPR036977">
    <property type="entry name" value="DNA_primase_Znf_CHC2"/>
</dbReference>
<sequence>MEAFVAEARGVGILDAFSRCGHSVSRLRGSRDEYVGPCPACGGKDRFSLNSRKNVFNCRGFGGGDAIGLAQHLTGADFLDACEILTGEPRPDRAAHDERERALRRREAERRLAEQRAKAEADEARQAADENAYRARELERCLGFWREGSVFAPGDAASRYLDARGLGAAAARIDRAYLRVHPRLGFFAKPEKGSAVLIHSGPAMLARFVAIGEGCWRPIGLHQTWLDLDAAPKFRPTLAHPETGELLPSKKMRGSKMGGLLPLIGKLSMAVRMVAGEGIETVLGFARFDGFRADTFYCAAGDLGNLCGKATVNSRFRHPTLRRAGKGGRSQPAWVPGFEPDMDAVCMPVPAHIRELVLLGDGDSDPVMTRAALRRGVTRHQRDERTVRSLFAPAGGDWADLTFEEEETA</sequence>
<dbReference type="GO" id="GO:0003677">
    <property type="term" value="F:DNA binding"/>
    <property type="evidence" value="ECO:0007669"/>
    <property type="project" value="InterPro"/>
</dbReference>
<reference evidence="4 5" key="1">
    <citation type="journal article" date="2016" name="Front. Microbiol.">
        <title>Genomic Resource of Rice Seed Associated Bacteria.</title>
        <authorList>
            <person name="Midha S."/>
            <person name="Bansal K."/>
            <person name="Sharma S."/>
            <person name="Kumar N."/>
            <person name="Patil P.P."/>
            <person name="Chaudhry V."/>
            <person name="Patil P.B."/>
        </authorList>
    </citation>
    <scope>NUCLEOTIDE SEQUENCE [LARGE SCALE GENOMIC DNA]</scope>
    <source>
        <strain evidence="4 5">NS226</strain>
    </source>
</reference>
<dbReference type="GO" id="GO:0008270">
    <property type="term" value="F:zinc ion binding"/>
    <property type="evidence" value="ECO:0007669"/>
    <property type="project" value="InterPro"/>
</dbReference>
<dbReference type="Proteomes" id="UP000078272">
    <property type="component" value="Unassembled WGS sequence"/>
</dbReference>
<comment type="caution">
    <text evidence="4">The sequence shown here is derived from an EMBL/GenBank/DDBJ whole genome shotgun (WGS) entry which is preliminary data.</text>
</comment>
<organism evidence="4 5">
    <name type="scientific">Aureimonas ureilytica</name>
    <dbReference type="NCBI Taxonomy" id="401562"/>
    <lineage>
        <taxon>Bacteria</taxon>
        <taxon>Pseudomonadati</taxon>
        <taxon>Pseudomonadota</taxon>
        <taxon>Alphaproteobacteria</taxon>
        <taxon>Hyphomicrobiales</taxon>
        <taxon>Aurantimonadaceae</taxon>
        <taxon>Aureimonas</taxon>
    </lineage>
</organism>
<evidence type="ECO:0000259" key="2">
    <source>
        <dbReference type="Pfam" id="PF08273"/>
    </source>
</evidence>
<gene>
    <name evidence="4" type="ORF">NS226_21090</name>
</gene>
<dbReference type="GO" id="GO:0006260">
    <property type="term" value="P:DNA replication"/>
    <property type="evidence" value="ECO:0007669"/>
    <property type="project" value="InterPro"/>
</dbReference>
<dbReference type="Pfam" id="PF08273">
    <property type="entry name" value="Zn_Ribbon_Prim"/>
    <property type="match status" value="1"/>
</dbReference>
<dbReference type="Gene3D" id="3.90.580.10">
    <property type="entry name" value="Zinc finger, CHC2-type domain"/>
    <property type="match status" value="1"/>
</dbReference>
<dbReference type="InterPro" id="IPR055570">
    <property type="entry name" value="DUF7146"/>
</dbReference>
<dbReference type="InterPro" id="IPR013237">
    <property type="entry name" value="Phage_T7_Gp4_N"/>
</dbReference>
<feature type="domain" description="DNA primase/helicase Gp4 N-terminal Bacteriophage T7-like" evidence="2">
    <location>
        <begin position="34"/>
        <end position="53"/>
    </location>
</feature>
<feature type="coiled-coil region" evidence="1">
    <location>
        <begin position="103"/>
        <end position="130"/>
    </location>
</feature>
<dbReference type="SUPFAM" id="SSF57783">
    <property type="entry name" value="Zinc beta-ribbon"/>
    <property type="match status" value="1"/>
</dbReference>
<evidence type="ECO:0000313" key="5">
    <source>
        <dbReference type="Proteomes" id="UP000078272"/>
    </source>
</evidence>
<evidence type="ECO:0000256" key="1">
    <source>
        <dbReference type="SAM" id="Coils"/>
    </source>
</evidence>
<dbReference type="PATRIC" id="fig|401562.3.peg.4654"/>
<name>A0A175R4R2_9HYPH</name>
<keyword evidence="1" id="KW-0175">Coiled coil</keyword>
<feature type="domain" description="DUF7146" evidence="3">
    <location>
        <begin position="139"/>
        <end position="256"/>
    </location>
</feature>
<dbReference type="AlphaFoldDB" id="A0A175R4R2"/>
<dbReference type="EMBL" id="LDPZ01000068">
    <property type="protein sequence ID" value="KTQ85109.1"/>
    <property type="molecule type" value="Genomic_DNA"/>
</dbReference>
<dbReference type="GO" id="GO:0004386">
    <property type="term" value="F:helicase activity"/>
    <property type="evidence" value="ECO:0007669"/>
    <property type="project" value="InterPro"/>
</dbReference>
<dbReference type="Pfam" id="PF23639">
    <property type="entry name" value="DUF7146"/>
    <property type="match status" value="1"/>
</dbReference>
<proteinExistence type="predicted"/>
<protein>
    <submittedName>
        <fullName evidence="4">Uncharacterized protein</fullName>
    </submittedName>
</protein>
<evidence type="ECO:0000259" key="3">
    <source>
        <dbReference type="Pfam" id="PF23639"/>
    </source>
</evidence>